<keyword evidence="7 11" id="KW-0560">Oxidoreductase</keyword>
<dbReference type="EC" id="1.17.4.1" evidence="3 11"/>
<evidence type="ECO:0000256" key="5">
    <source>
        <dbReference type="ARBA" id="ARBA00022741"/>
    </source>
</evidence>
<dbReference type="PANTHER" id="PTHR11573:SF6">
    <property type="entry name" value="RIBONUCLEOSIDE-DIPHOSPHATE REDUCTASE LARGE SUBUNIT"/>
    <property type="match status" value="1"/>
</dbReference>
<evidence type="ECO:0000256" key="12">
    <source>
        <dbReference type="SAM" id="MobiDB-lite"/>
    </source>
</evidence>
<dbReference type="SUPFAM" id="SSF51998">
    <property type="entry name" value="PFL-like glycyl radical enzymes"/>
    <property type="match status" value="1"/>
</dbReference>
<evidence type="ECO:0000256" key="7">
    <source>
        <dbReference type="ARBA" id="ARBA00023002"/>
    </source>
</evidence>
<evidence type="ECO:0000256" key="9">
    <source>
        <dbReference type="ARBA" id="ARBA00024942"/>
    </source>
</evidence>
<comment type="similarity">
    <text evidence="1 11">Belongs to the ribonucleoside diphosphate reductase large chain family.</text>
</comment>
<dbReference type="Proteomes" id="UP000807306">
    <property type="component" value="Unassembled WGS sequence"/>
</dbReference>
<dbReference type="InterPro" id="IPR013346">
    <property type="entry name" value="NrdE_NrdA_C"/>
</dbReference>
<protein>
    <recommendedName>
        <fullName evidence="3 11">Ribonucleoside-diphosphate reductase</fullName>
        <ecNumber evidence="3 11">1.17.4.1</ecNumber>
    </recommendedName>
</protein>
<dbReference type="AlphaFoldDB" id="A0A9P6JMP1"/>
<dbReference type="InterPro" id="IPR000788">
    <property type="entry name" value="RNR_lg_C"/>
</dbReference>
<dbReference type="InterPro" id="IPR008926">
    <property type="entry name" value="RNR_R1-su_N"/>
</dbReference>
<dbReference type="SUPFAM" id="SSF48168">
    <property type="entry name" value="R1 subunit of ribonucleotide reductase, N-terminal domain"/>
    <property type="match status" value="1"/>
</dbReference>
<dbReference type="NCBIfam" id="TIGR02506">
    <property type="entry name" value="NrdE_NrdA"/>
    <property type="match status" value="1"/>
</dbReference>
<dbReference type="GO" id="GO:0005524">
    <property type="term" value="F:ATP binding"/>
    <property type="evidence" value="ECO:0007669"/>
    <property type="project" value="UniProtKB-UniRule"/>
</dbReference>
<dbReference type="OrthoDB" id="3000483at2759"/>
<dbReference type="Gene3D" id="3.20.70.20">
    <property type="match status" value="1"/>
</dbReference>
<evidence type="ECO:0000256" key="2">
    <source>
        <dbReference type="ARBA" id="ARBA00011771"/>
    </source>
</evidence>
<feature type="region of interest" description="Disordered" evidence="12">
    <location>
        <begin position="800"/>
        <end position="822"/>
    </location>
</feature>
<dbReference type="Pfam" id="PF02867">
    <property type="entry name" value="Ribonuc_red_lgC"/>
    <property type="match status" value="1"/>
</dbReference>
<evidence type="ECO:0000256" key="6">
    <source>
        <dbReference type="ARBA" id="ARBA00022840"/>
    </source>
</evidence>
<dbReference type="PROSITE" id="PS51161">
    <property type="entry name" value="ATP_CONE"/>
    <property type="match status" value="1"/>
</dbReference>
<dbReference type="InterPro" id="IPR013509">
    <property type="entry name" value="RNR_lsu_N"/>
</dbReference>
<dbReference type="FunFam" id="3.20.70.20:FF:000010">
    <property type="entry name" value="Ribonucleoside-diphosphate reductase"/>
    <property type="match status" value="1"/>
</dbReference>
<evidence type="ECO:0000256" key="11">
    <source>
        <dbReference type="RuleBase" id="RU003410"/>
    </source>
</evidence>
<evidence type="ECO:0000256" key="1">
    <source>
        <dbReference type="ARBA" id="ARBA00010406"/>
    </source>
</evidence>
<evidence type="ECO:0000256" key="3">
    <source>
        <dbReference type="ARBA" id="ARBA00012274"/>
    </source>
</evidence>
<evidence type="ECO:0000313" key="14">
    <source>
        <dbReference type="EMBL" id="KAF9525890.1"/>
    </source>
</evidence>
<feature type="domain" description="ATP-cone" evidence="13">
    <location>
        <begin position="3"/>
        <end position="94"/>
    </location>
</feature>
<evidence type="ECO:0000259" key="13">
    <source>
        <dbReference type="PROSITE" id="PS51161"/>
    </source>
</evidence>
<dbReference type="Pfam" id="PF03477">
    <property type="entry name" value="ATP-cone"/>
    <property type="match status" value="1"/>
</dbReference>
<keyword evidence="5 10" id="KW-0547">Nucleotide-binding</keyword>
<keyword evidence="4" id="KW-0021">Allosteric enzyme</keyword>
<evidence type="ECO:0000256" key="10">
    <source>
        <dbReference type="PROSITE-ProRule" id="PRU00492"/>
    </source>
</evidence>
<dbReference type="EMBL" id="MU157878">
    <property type="protein sequence ID" value="KAF9525890.1"/>
    <property type="molecule type" value="Genomic_DNA"/>
</dbReference>
<reference evidence="14" key="1">
    <citation type="submission" date="2020-11" db="EMBL/GenBank/DDBJ databases">
        <authorList>
            <consortium name="DOE Joint Genome Institute"/>
            <person name="Ahrendt S."/>
            <person name="Riley R."/>
            <person name="Andreopoulos W."/>
            <person name="Labutti K."/>
            <person name="Pangilinan J."/>
            <person name="Ruiz-Duenas F.J."/>
            <person name="Barrasa J.M."/>
            <person name="Sanchez-Garcia M."/>
            <person name="Camarero S."/>
            <person name="Miyauchi S."/>
            <person name="Serrano A."/>
            <person name="Linde D."/>
            <person name="Babiker R."/>
            <person name="Drula E."/>
            <person name="Ayuso-Fernandez I."/>
            <person name="Pacheco R."/>
            <person name="Padilla G."/>
            <person name="Ferreira P."/>
            <person name="Barriuso J."/>
            <person name="Kellner H."/>
            <person name="Castanera R."/>
            <person name="Alfaro M."/>
            <person name="Ramirez L."/>
            <person name="Pisabarro A.G."/>
            <person name="Kuo A."/>
            <person name="Tritt A."/>
            <person name="Lipzen A."/>
            <person name="He G."/>
            <person name="Yan M."/>
            <person name="Ng V."/>
            <person name="Cullen D."/>
            <person name="Martin F."/>
            <person name="Rosso M.-N."/>
            <person name="Henrissat B."/>
            <person name="Hibbett D."/>
            <person name="Martinez A.T."/>
            <person name="Grigoriev I.V."/>
        </authorList>
    </citation>
    <scope>NUCLEOTIDE SEQUENCE</scope>
    <source>
        <strain evidence="14">CBS 506.95</strain>
    </source>
</reference>
<sequence length="891" mass="99017">MTSYVFKRGERKERVQFDKITARIEKLAYGLDLNYVDPVEIAQKVVAGVYQGVTTTELDNLAAETAAYLTTKHPDYAVLAARIAISNLHKETKKSFSAVIKDLYEYVNPKNGKNASMISPDIYEIVMENAGALDEAVIHTRDFTFNFFGFKTLERSYLLRINGRVAERPQHMFMRVAVGIHGKDIERAIGTYNLMSERYFTHASPTLFNAGTPNPQLSSCFLVCMKDDSIEGIYDTLKSCAMISKTAGGIGLNIHSIRATGSYIAGTNGYSNGIVPMLRAYDATARYVDQGGNKRPGAFAIYLEPWHADVFEFLDLRKNHGKEEVRARDLFYALWIPDLFMKRVEANGEWSLFCPNEAPNLHEVYGAEFEALYEKYEKEGRARKTIPAQKLWYAILESQIETGGPFMTYKDHANNKSNQKNLGTIKSSNLCTEIIEFSSPEETAVCNLASLALPSYIVNGKYDFKKLHDVTKVITLNLNRIIDINYYPIPEARRSNMRHRPIGVGVQGLADTFMALRMPFESPAAKELNIKIFETIYHGALEASCELAAQDGPYETWMGSPAQQGQLQYDLWGVTPTDLWDWSSLKEKIAQHGLRNSLLLAPMPTASTSQILGNNECFEPYTSNIYTRRVLAGEFQIVCPWLLRELVELGLWDDNMKNMIIAHNGSVQNIPTIPDDVKAIYKTVWEISQKKIIDLAADRGAFICQSQSLNVHLQAPSTGQLTSMHFYGWKKGLKTGMYYLRTRPAAQAIKFTVDPSVLKDAKKQVVAGDARRAGAPTPAAASRTNGSAVPVAIPPAPASLPPVTPSAAPTQATSATPAVSDTPLYTPIEITDDLVDSIPLDALSLDDKTLQAAQANPEYATALKKKYLRELEDAKLQCSIENKEACVMCSG</sequence>
<comment type="function">
    <text evidence="9 11">Provides the precursors necessary for DNA synthesis. Catalyzes the biosynthesis of deoxyribonucleotides from the corresponding ribonucleotides.</text>
</comment>
<feature type="compositionally biased region" description="Low complexity" evidence="12">
    <location>
        <begin position="805"/>
        <end position="820"/>
    </location>
</feature>
<dbReference type="InterPro" id="IPR039718">
    <property type="entry name" value="Rrm1"/>
</dbReference>
<dbReference type="PRINTS" id="PR01183">
    <property type="entry name" value="RIBORDTASEM1"/>
</dbReference>
<evidence type="ECO:0000256" key="4">
    <source>
        <dbReference type="ARBA" id="ARBA00022533"/>
    </source>
</evidence>
<comment type="caution">
    <text evidence="14">The sequence shown here is derived from an EMBL/GenBank/DDBJ whole genome shotgun (WGS) entry which is preliminary data.</text>
</comment>
<organism evidence="14 15">
    <name type="scientific">Crepidotus variabilis</name>
    <dbReference type="NCBI Taxonomy" id="179855"/>
    <lineage>
        <taxon>Eukaryota</taxon>
        <taxon>Fungi</taxon>
        <taxon>Dikarya</taxon>
        <taxon>Basidiomycota</taxon>
        <taxon>Agaricomycotina</taxon>
        <taxon>Agaricomycetes</taxon>
        <taxon>Agaricomycetidae</taxon>
        <taxon>Agaricales</taxon>
        <taxon>Agaricineae</taxon>
        <taxon>Crepidotaceae</taxon>
        <taxon>Crepidotus</taxon>
    </lineage>
</organism>
<gene>
    <name evidence="14" type="ORF">CPB83DRAFT_908857</name>
</gene>
<name>A0A9P6JMP1_9AGAR</name>
<dbReference type="GO" id="GO:0005971">
    <property type="term" value="C:ribonucleoside-diphosphate reductase complex"/>
    <property type="evidence" value="ECO:0007669"/>
    <property type="project" value="TreeGrafter"/>
</dbReference>
<keyword evidence="8 11" id="KW-0215">Deoxyribonucleotide synthesis</keyword>
<dbReference type="Pfam" id="PF00317">
    <property type="entry name" value="Ribonuc_red_lgN"/>
    <property type="match status" value="1"/>
</dbReference>
<dbReference type="GO" id="GO:0004748">
    <property type="term" value="F:ribonucleoside-diphosphate reductase activity, thioredoxin disulfide as acceptor"/>
    <property type="evidence" value="ECO:0007669"/>
    <property type="project" value="UniProtKB-EC"/>
</dbReference>
<dbReference type="CDD" id="cd01679">
    <property type="entry name" value="RNR_I"/>
    <property type="match status" value="1"/>
</dbReference>
<comment type="catalytic activity">
    <reaction evidence="11">
        <text>a 2'-deoxyribonucleoside 5'-diphosphate + [thioredoxin]-disulfide + H2O = a ribonucleoside 5'-diphosphate + [thioredoxin]-dithiol</text>
        <dbReference type="Rhea" id="RHEA:23252"/>
        <dbReference type="Rhea" id="RHEA-COMP:10698"/>
        <dbReference type="Rhea" id="RHEA-COMP:10700"/>
        <dbReference type="ChEBI" id="CHEBI:15377"/>
        <dbReference type="ChEBI" id="CHEBI:29950"/>
        <dbReference type="ChEBI" id="CHEBI:50058"/>
        <dbReference type="ChEBI" id="CHEBI:57930"/>
        <dbReference type="ChEBI" id="CHEBI:73316"/>
        <dbReference type="EC" id="1.17.4.1"/>
    </reaction>
</comment>
<keyword evidence="15" id="KW-1185">Reference proteome</keyword>
<evidence type="ECO:0000256" key="8">
    <source>
        <dbReference type="ARBA" id="ARBA00023116"/>
    </source>
</evidence>
<keyword evidence="6 10" id="KW-0067">ATP-binding</keyword>
<dbReference type="PANTHER" id="PTHR11573">
    <property type="entry name" value="RIBONUCLEOSIDE-DIPHOSPHATE REDUCTASE LARGE CHAIN"/>
    <property type="match status" value="1"/>
</dbReference>
<evidence type="ECO:0000313" key="15">
    <source>
        <dbReference type="Proteomes" id="UP000807306"/>
    </source>
</evidence>
<comment type="subunit">
    <text evidence="2">Heterodimer of a large and a small subunit.</text>
</comment>
<accession>A0A9P6JMP1</accession>
<dbReference type="GO" id="GO:0009263">
    <property type="term" value="P:deoxyribonucleotide biosynthetic process"/>
    <property type="evidence" value="ECO:0007669"/>
    <property type="project" value="UniProtKB-KW"/>
</dbReference>
<proteinExistence type="inferred from homology"/>
<dbReference type="PROSITE" id="PS00089">
    <property type="entry name" value="RIBORED_LARGE"/>
    <property type="match status" value="1"/>
</dbReference>
<dbReference type="InterPro" id="IPR005144">
    <property type="entry name" value="ATP-cone_dom"/>
</dbReference>